<feature type="compositionally biased region" description="Low complexity" evidence="1">
    <location>
        <begin position="620"/>
        <end position="629"/>
    </location>
</feature>
<dbReference type="AlphaFoldDB" id="A0A367LN78"/>
<feature type="compositionally biased region" description="Polar residues" evidence="1">
    <location>
        <begin position="1005"/>
        <end position="1021"/>
    </location>
</feature>
<dbReference type="STRING" id="1330021.A0A367LN78"/>
<evidence type="ECO:0000313" key="3">
    <source>
        <dbReference type="Proteomes" id="UP000253664"/>
    </source>
</evidence>
<name>A0A367LN78_9HYPO</name>
<feature type="compositionally biased region" description="Polar residues" evidence="1">
    <location>
        <begin position="1032"/>
        <end position="1050"/>
    </location>
</feature>
<feature type="region of interest" description="Disordered" evidence="1">
    <location>
        <begin position="257"/>
        <end position="313"/>
    </location>
</feature>
<feature type="region of interest" description="Disordered" evidence="1">
    <location>
        <begin position="710"/>
        <end position="744"/>
    </location>
</feature>
<feature type="compositionally biased region" description="Acidic residues" evidence="1">
    <location>
        <begin position="603"/>
        <end position="619"/>
    </location>
</feature>
<feature type="region of interest" description="Disordered" evidence="1">
    <location>
        <begin position="596"/>
        <end position="694"/>
    </location>
</feature>
<gene>
    <name evidence="2" type="ORF">L249_3006</name>
</gene>
<sequence length="1229" mass="133091">MPSEPVRQPATGTARGGGRGGRGRGRGRGRGKGRGGGNSSFAVAAAAAASAAAAAAAVGAAATAASKQKLNGGDQDAARVKDLADIRFQAAVDRQRHLEANFHQVVDLVKPALAELCGRSVQGLLQRPDAHLDHEVVRHMSDQLGQKFDKVVAVHEAQNSYNMQLAHDFLQAKTQIAQDEFENRLDDLYDQYYDGLLNKLRLLSSLHAKELPFDLRDDRFEYRVIDDDHFDCDFGKWDELIDGNLVSEAEGARRLNTAARAKSPAAAAAATTTADKEPAAKGKAVVKGKAPASAKRKAQAQPGGLPTPKKATRNATRNAQLLPPAELSAPQPAKGLLAAAKEAAASTEVNTPAPEDSNPTSPEPATPVNDEEIPQEQMSPKPPKNATDADEYGLRSYVHRKTGGPPGEKILHYRFMMPRPVFFEPHEIGFRDSTNDPSRQARGKPKLNKYTWSPNSSHVHVDHRMVNYDYATMTPDDFDQDLVRKHALHPRHGLFLSSSRNESEEAGPYVMPGKPVVYIANPSGRVAHASRSFLPTTTQRSAEEAPLRSQMVASVRRFCKTSAVDHEDIAITEYVESDEQLLARSLGTAERELQASSFLSASADEEEEGGGEEEEEEEQQQQQQQQQQQHQPDPDQATIAADEADEADEAVILDAVEQGQQGQRDQQDPQDQQDQQNRDQDQDLQLLQQPADGDRSMLSFLAYATAFDEAKEATRHAPSASNASQYDAIRDVFTSTRPKPAPVPDDDILGLNLLAQICTLKPRMQESDAATSQLPPLMQDQSGPLPAVEPSQYPDSALQQHPSQPHPQQQLPPQAPLPHSAVQGQNAFYPGYAMQDHRDPHMAAGRPVDPAYNPRGMPGYANEAPPPPPPHPHPHPPASQTYGGHVFWPQQGIGPYPPPLPATSTAHPRMPFSHNASAEPLPPLRPPRSRNHSLVLDEPMHEARMRTNMNAGVNAYYGPPPPRGYSRAYSEQPLPPPPHPAVQPSGADRVLPAPHQQQQKQQQQGYLASSSPPSTYGSQPFGNLGPLGGGQMVQQSPPGTPQAASASTLHQRPAADATNGKYRKLQPAPVPAHRAWSNKPELRTIFWDHKETGSSAALPNSGPTQIRGWNDRGAPSVRFAVPPRPAKRQRTGGSLTLPPLREVTRHPRPGQPMVTAPVPTGPGVSLESMAMYGFGAIPTIGSALPLNEGAAATGHQQQQTGQGACIVVATPEPESEQSIKKRLRPRKGK</sequence>
<dbReference type="EMBL" id="LKCN02000001">
    <property type="protein sequence ID" value="RCI15894.1"/>
    <property type="molecule type" value="Genomic_DNA"/>
</dbReference>
<evidence type="ECO:0000313" key="2">
    <source>
        <dbReference type="EMBL" id="RCI15894.1"/>
    </source>
</evidence>
<proteinExistence type="predicted"/>
<feature type="compositionally biased region" description="Pro residues" evidence="1">
    <location>
        <begin position="864"/>
        <end position="877"/>
    </location>
</feature>
<protein>
    <submittedName>
        <fullName evidence="2">Uncharacterized protein</fullName>
    </submittedName>
</protein>
<feature type="compositionally biased region" description="Basic residues" evidence="1">
    <location>
        <begin position="21"/>
        <end position="33"/>
    </location>
</feature>
<feature type="region of interest" description="Disordered" evidence="1">
    <location>
        <begin position="1210"/>
        <end position="1229"/>
    </location>
</feature>
<feature type="compositionally biased region" description="Low complexity" evidence="1">
    <location>
        <begin position="652"/>
        <end position="675"/>
    </location>
</feature>
<dbReference type="Proteomes" id="UP000253664">
    <property type="component" value="Unassembled WGS sequence"/>
</dbReference>
<feature type="region of interest" description="Disordered" evidence="1">
    <location>
        <begin position="766"/>
        <end position="882"/>
    </location>
</feature>
<evidence type="ECO:0000256" key="1">
    <source>
        <dbReference type="SAM" id="MobiDB-lite"/>
    </source>
</evidence>
<feature type="compositionally biased region" description="Low complexity" evidence="1">
    <location>
        <begin position="796"/>
        <end position="821"/>
    </location>
</feature>
<feature type="region of interest" description="Disordered" evidence="1">
    <location>
        <begin position="337"/>
        <end position="389"/>
    </location>
</feature>
<reference evidence="2 3" key="1">
    <citation type="journal article" date="2015" name="BMC Genomics">
        <title>Insights from the genome of Ophiocordyceps polyrhachis-furcata to pathogenicity and host specificity in insect fungi.</title>
        <authorList>
            <person name="Wichadakul D."/>
            <person name="Kobmoo N."/>
            <person name="Ingsriswang S."/>
            <person name="Tangphatsornruang S."/>
            <person name="Chantasingh D."/>
            <person name="Luangsa-ard J.J."/>
            <person name="Eurwilaichitr L."/>
        </authorList>
    </citation>
    <scope>NUCLEOTIDE SEQUENCE [LARGE SCALE GENOMIC DNA]</scope>
    <source>
        <strain evidence="2 3">BCC 54312</strain>
    </source>
</reference>
<feature type="region of interest" description="Disordered" evidence="1">
    <location>
        <begin position="897"/>
        <end position="932"/>
    </location>
</feature>
<feature type="compositionally biased region" description="Low complexity" evidence="1">
    <location>
        <begin position="257"/>
        <end position="273"/>
    </location>
</feature>
<accession>A0A367LN78</accession>
<feature type="compositionally biased region" description="Polar residues" evidence="1">
    <location>
        <begin position="768"/>
        <end position="782"/>
    </location>
</feature>
<dbReference type="OrthoDB" id="4188028at2759"/>
<feature type="region of interest" description="Disordered" evidence="1">
    <location>
        <begin position="1"/>
        <end position="39"/>
    </location>
</feature>
<keyword evidence="3" id="KW-1185">Reference proteome</keyword>
<feature type="region of interest" description="Disordered" evidence="1">
    <location>
        <begin position="1119"/>
        <end position="1159"/>
    </location>
</feature>
<organism evidence="2 3">
    <name type="scientific">Ophiocordyceps polyrhachis-furcata BCC 54312</name>
    <dbReference type="NCBI Taxonomy" id="1330021"/>
    <lineage>
        <taxon>Eukaryota</taxon>
        <taxon>Fungi</taxon>
        <taxon>Dikarya</taxon>
        <taxon>Ascomycota</taxon>
        <taxon>Pezizomycotina</taxon>
        <taxon>Sordariomycetes</taxon>
        <taxon>Hypocreomycetidae</taxon>
        <taxon>Hypocreales</taxon>
        <taxon>Ophiocordycipitaceae</taxon>
        <taxon>Ophiocordyceps</taxon>
    </lineage>
</organism>
<feature type="compositionally biased region" description="Acidic residues" evidence="1">
    <location>
        <begin position="642"/>
        <end position="651"/>
    </location>
</feature>
<comment type="caution">
    <text evidence="2">The sequence shown here is derived from an EMBL/GenBank/DDBJ whole genome shotgun (WGS) entry which is preliminary data.</text>
</comment>
<feature type="compositionally biased region" description="Basic residues" evidence="1">
    <location>
        <begin position="1220"/>
        <end position="1229"/>
    </location>
</feature>
<feature type="region of interest" description="Disordered" evidence="1">
    <location>
        <begin position="951"/>
        <end position="1076"/>
    </location>
</feature>
<feature type="region of interest" description="Disordered" evidence="1">
    <location>
        <begin position="429"/>
        <end position="449"/>
    </location>
</feature>
<feature type="compositionally biased region" description="Low complexity" evidence="1">
    <location>
        <begin position="281"/>
        <end position="293"/>
    </location>
</feature>